<proteinExistence type="predicted"/>
<dbReference type="STRING" id="430453.SAMN04487962_12110"/>
<dbReference type="AlphaFoldDB" id="A0A1I0GVF2"/>
<organism evidence="1 2">
    <name type="scientific">Marinobacter segnicrescens</name>
    <dbReference type="NCBI Taxonomy" id="430453"/>
    <lineage>
        <taxon>Bacteria</taxon>
        <taxon>Pseudomonadati</taxon>
        <taxon>Pseudomonadota</taxon>
        <taxon>Gammaproteobacteria</taxon>
        <taxon>Pseudomonadales</taxon>
        <taxon>Marinobacteraceae</taxon>
        <taxon>Marinobacter</taxon>
    </lineage>
</organism>
<protein>
    <submittedName>
        <fullName evidence="1">Uncharacterized protein</fullName>
    </submittedName>
</protein>
<name>A0A1I0GVF2_9GAMM</name>
<evidence type="ECO:0000313" key="2">
    <source>
        <dbReference type="Proteomes" id="UP000198762"/>
    </source>
</evidence>
<keyword evidence="2" id="KW-1185">Reference proteome</keyword>
<accession>A0A1I0GVF2</accession>
<gene>
    <name evidence="1" type="ORF">SAMN04487962_12110</name>
</gene>
<evidence type="ECO:0000313" key="1">
    <source>
        <dbReference type="EMBL" id="SET75208.1"/>
    </source>
</evidence>
<dbReference type="EMBL" id="FOHZ01000021">
    <property type="protein sequence ID" value="SET75208.1"/>
    <property type="molecule type" value="Genomic_DNA"/>
</dbReference>
<dbReference type="Proteomes" id="UP000198762">
    <property type="component" value="Unassembled WGS sequence"/>
</dbReference>
<sequence length="105" mass="12306">MLGFQHEIYNALIHDDPVFSPYSQVHQQPHSPDAMIRCELLTNTGDLTAAVKHFYNRWMIELRYENPVVERLNLNRSQDVVTIHVLTISEHNAMTFQFTIKRGVR</sequence>
<reference evidence="2" key="1">
    <citation type="submission" date="2016-10" db="EMBL/GenBank/DDBJ databases">
        <authorList>
            <person name="Varghese N."/>
            <person name="Submissions S."/>
        </authorList>
    </citation>
    <scope>NUCLEOTIDE SEQUENCE [LARGE SCALE GENOMIC DNA]</scope>
    <source>
        <strain evidence="2">CGMCC 1.6489</strain>
    </source>
</reference>
<dbReference type="OrthoDB" id="6370392at2"/>